<dbReference type="Proteomes" id="UP000002725">
    <property type="component" value="Chromosome"/>
</dbReference>
<dbReference type="HOGENOM" id="CLU_816212_0_0_10"/>
<comment type="cofactor">
    <cofactor evidence="1">
        <name>Zn(2+)</name>
        <dbReference type="ChEBI" id="CHEBI:29105"/>
    </cofactor>
</comment>
<evidence type="ECO:0000256" key="2">
    <source>
        <dbReference type="ARBA" id="ARBA00022723"/>
    </source>
</evidence>
<evidence type="ECO:0000256" key="1">
    <source>
        <dbReference type="ARBA" id="ARBA00001947"/>
    </source>
</evidence>
<dbReference type="CDD" id="cd06256">
    <property type="entry name" value="M14_ASTE_ASPA-like"/>
    <property type="match status" value="1"/>
</dbReference>
<keyword evidence="7" id="KW-1185">Reference proteome</keyword>
<accession>B4S4M8</accession>
<dbReference type="EMBL" id="CP001108">
    <property type="protein sequence ID" value="ACF46924.1"/>
    <property type="molecule type" value="Genomic_DNA"/>
</dbReference>
<dbReference type="GO" id="GO:0016788">
    <property type="term" value="F:hydrolase activity, acting on ester bonds"/>
    <property type="evidence" value="ECO:0007669"/>
    <property type="project" value="InterPro"/>
</dbReference>
<proteinExistence type="predicted"/>
<name>B4S4M8_PROA2</name>
<reference evidence="6" key="1">
    <citation type="submission" date="2008-06" db="EMBL/GenBank/DDBJ databases">
        <title>Complete sequence of chromosome of Prosthecochloris aestuarii DSM 271.</title>
        <authorList>
            <consortium name="US DOE Joint Genome Institute"/>
            <person name="Lucas S."/>
            <person name="Copeland A."/>
            <person name="Lapidus A."/>
            <person name="Glavina del Rio T."/>
            <person name="Dalin E."/>
            <person name="Tice H."/>
            <person name="Bruce D."/>
            <person name="Goodwin L."/>
            <person name="Pitluck S."/>
            <person name="Schmutz J."/>
            <person name="Larimer F."/>
            <person name="Land M."/>
            <person name="Hauser L."/>
            <person name="Kyrpides N."/>
            <person name="Anderson I."/>
            <person name="Liu Z."/>
            <person name="Li T."/>
            <person name="Zhao F."/>
            <person name="Overmann J."/>
            <person name="Bryant D.A."/>
            <person name="Richardson P."/>
        </authorList>
    </citation>
    <scope>NUCLEOTIDE SEQUENCE [LARGE SCALE GENOMIC DNA]</scope>
    <source>
        <strain evidence="6">DSM 271</strain>
    </source>
</reference>
<gene>
    <name evidence="6" type="ordered locus">Paes_1912</name>
</gene>
<evidence type="ECO:0000313" key="6">
    <source>
        <dbReference type="EMBL" id="ACF46924.1"/>
    </source>
</evidence>
<evidence type="ECO:0000313" key="7">
    <source>
        <dbReference type="Proteomes" id="UP000002725"/>
    </source>
</evidence>
<dbReference type="InterPro" id="IPR055438">
    <property type="entry name" value="AstE_AspA_cat"/>
</dbReference>
<dbReference type="eggNOG" id="COG3608">
    <property type="taxonomic scope" value="Bacteria"/>
</dbReference>
<dbReference type="SUPFAM" id="SSF53187">
    <property type="entry name" value="Zn-dependent exopeptidases"/>
    <property type="match status" value="1"/>
</dbReference>
<dbReference type="Pfam" id="PF24827">
    <property type="entry name" value="AstE_AspA_cat"/>
    <property type="match status" value="1"/>
</dbReference>
<evidence type="ECO:0000256" key="3">
    <source>
        <dbReference type="ARBA" id="ARBA00022801"/>
    </source>
</evidence>
<dbReference type="GO" id="GO:0046872">
    <property type="term" value="F:metal ion binding"/>
    <property type="evidence" value="ECO:0007669"/>
    <property type="project" value="UniProtKB-KW"/>
</dbReference>
<evidence type="ECO:0000256" key="4">
    <source>
        <dbReference type="ARBA" id="ARBA00022833"/>
    </source>
</evidence>
<dbReference type="KEGG" id="paa:Paes_1912"/>
<dbReference type="Gene3D" id="3.40.630.10">
    <property type="entry name" value="Zn peptidases"/>
    <property type="match status" value="1"/>
</dbReference>
<protein>
    <submittedName>
        <fullName evidence="6">Succinylglutamate desuccinylase/aspartoacylase</fullName>
    </submittedName>
</protein>
<dbReference type="STRING" id="290512.Paes_1912"/>
<dbReference type="AlphaFoldDB" id="B4S4M8"/>
<feature type="domain" description="Succinylglutamate desuccinylase/Aspartoacylase catalytic" evidence="5">
    <location>
        <begin position="48"/>
        <end position="194"/>
    </location>
</feature>
<sequence>MTTNMKLHLSETLPADFLTTSARKLNDILPGPSLFFLKGKRNPPLFISILLHGNETTGLLAVQHMLKTIEAKLPRSVILFIGNVRAAKAGVRKMADEPDYNRIWSSGSSKEERLASEVLGHIAGQAPLACIDIHNNTGKNPHYACINTLDRATLNLAARFSPTIVYFTEPHEVISIACSRIAPSVTLECGIAGDTEGTLHTADYLIACLRSPASKLFAHPEKSHDDVFHTVAKISIPDNVRPGFGNRCDDADICFRSDFDLLNFTRVASGTLLGTALTPSGLLYVSNNMNMDVTNEYFSVLNGEIRTTRHFIPAMFTMDRTIIQQDCLGYIMEPYPLQQENR</sequence>
<keyword evidence="2" id="KW-0479">Metal-binding</keyword>
<keyword evidence="3" id="KW-0378">Hydrolase</keyword>
<evidence type="ECO:0000259" key="5">
    <source>
        <dbReference type="Pfam" id="PF24827"/>
    </source>
</evidence>
<keyword evidence="4" id="KW-0862">Zinc</keyword>
<organism evidence="6 7">
    <name type="scientific">Prosthecochloris aestuarii (strain DSM 271 / SK 413)</name>
    <dbReference type="NCBI Taxonomy" id="290512"/>
    <lineage>
        <taxon>Bacteria</taxon>
        <taxon>Pseudomonadati</taxon>
        <taxon>Chlorobiota</taxon>
        <taxon>Chlorobiia</taxon>
        <taxon>Chlorobiales</taxon>
        <taxon>Chlorobiaceae</taxon>
        <taxon>Prosthecochloris</taxon>
    </lineage>
</organism>